<feature type="non-terminal residue" evidence="2">
    <location>
        <position position="363"/>
    </location>
</feature>
<accession>A0AA36FYU8</accession>
<gene>
    <name evidence="2" type="ORF">MSPICULIGERA_LOCUS11674</name>
</gene>
<dbReference type="InterPro" id="IPR029063">
    <property type="entry name" value="SAM-dependent_MTases_sf"/>
</dbReference>
<name>A0AA36FYU8_9BILA</name>
<keyword evidence="3" id="KW-1185">Reference proteome</keyword>
<dbReference type="EMBL" id="CATQJA010002617">
    <property type="protein sequence ID" value="CAJ0573313.1"/>
    <property type="molecule type" value="Genomic_DNA"/>
</dbReference>
<evidence type="ECO:0000313" key="3">
    <source>
        <dbReference type="Proteomes" id="UP001177023"/>
    </source>
</evidence>
<dbReference type="PANTHER" id="PTHR11538">
    <property type="entry name" value="PHENYLALANYL-TRNA SYNTHETASE"/>
    <property type="match status" value="1"/>
</dbReference>
<dbReference type="GO" id="GO:0070475">
    <property type="term" value="P:rRNA base methylation"/>
    <property type="evidence" value="ECO:0007669"/>
    <property type="project" value="InterPro"/>
</dbReference>
<dbReference type="AlphaFoldDB" id="A0AA36FYU8"/>
<sequence>MLVADLDKRTIFFSRLLKDIKKLRVERREFCSELDVLRAHLEWILRPPRSCLILGDGNFSFSLALATLHPMMRISATVLEANEDEFLARYGAEAILERLQALPNVRIRFGVDATRAETFPEGPFDCILMNFPHHGGKTNLRLARRLLAGILSGVSEFIERNSPTSTFRLTLKREQTEFRYFDRVALSQDDWISDVQHYMDSWQVLYLAAETALECTRTSPFDPGFFPGYDAAGYKRSAKGFDNLYGVTYHLSCTRGLPMKHLTPLRPIFEHHFSFVAQPGSENRFSDVPQLVESQVAVHTTLRCEEIVEKRTADPAGRQNRIFRVVFQPTPPTSKRRCNDLVDEARLRISDELTTTGNSLSLT</sequence>
<dbReference type="Proteomes" id="UP001177023">
    <property type="component" value="Unassembled WGS sequence"/>
</dbReference>
<dbReference type="Pfam" id="PF10354">
    <property type="entry name" value="BMT5-like"/>
    <property type="match status" value="1"/>
</dbReference>
<dbReference type="GO" id="GO:0005737">
    <property type="term" value="C:cytoplasm"/>
    <property type="evidence" value="ECO:0007669"/>
    <property type="project" value="TreeGrafter"/>
</dbReference>
<evidence type="ECO:0000313" key="2">
    <source>
        <dbReference type="EMBL" id="CAJ0573313.1"/>
    </source>
</evidence>
<dbReference type="PANTHER" id="PTHR11538:SF26">
    <property type="entry name" value="FERREDOXIN-FOLD ANTICODON-BINDING DOMAIN-CONTAINING PROTEIN 1"/>
    <property type="match status" value="1"/>
</dbReference>
<reference evidence="2" key="1">
    <citation type="submission" date="2023-06" db="EMBL/GenBank/DDBJ databases">
        <authorList>
            <person name="Delattre M."/>
        </authorList>
    </citation>
    <scope>NUCLEOTIDE SEQUENCE</scope>
    <source>
        <strain evidence="2">AF72</strain>
    </source>
</reference>
<protein>
    <recommendedName>
        <fullName evidence="1">25S rRNA (uridine-N(3))-methyltransferase BMT5-like domain-containing protein</fullName>
    </recommendedName>
</protein>
<organism evidence="2 3">
    <name type="scientific">Mesorhabditis spiculigera</name>
    <dbReference type="NCBI Taxonomy" id="96644"/>
    <lineage>
        <taxon>Eukaryota</taxon>
        <taxon>Metazoa</taxon>
        <taxon>Ecdysozoa</taxon>
        <taxon>Nematoda</taxon>
        <taxon>Chromadorea</taxon>
        <taxon>Rhabditida</taxon>
        <taxon>Rhabditina</taxon>
        <taxon>Rhabditomorpha</taxon>
        <taxon>Rhabditoidea</taxon>
        <taxon>Rhabditidae</taxon>
        <taxon>Mesorhabditinae</taxon>
        <taxon>Mesorhabditis</taxon>
    </lineage>
</organism>
<comment type="caution">
    <text evidence="2">The sequence shown here is derived from an EMBL/GenBank/DDBJ whole genome shotgun (WGS) entry which is preliminary data.</text>
</comment>
<dbReference type="InterPro" id="IPR019446">
    <property type="entry name" value="BMT5-like"/>
</dbReference>
<feature type="domain" description="25S rRNA (uridine-N(3))-methyltransferase BMT5-like" evidence="1">
    <location>
        <begin position="52"/>
        <end position="231"/>
    </location>
</feature>
<dbReference type="SUPFAM" id="SSF53335">
    <property type="entry name" value="S-adenosyl-L-methionine-dependent methyltransferases"/>
    <property type="match status" value="1"/>
</dbReference>
<evidence type="ECO:0000259" key="1">
    <source>
        <dbReference type="Pfam" id="PF10354"/>
    </source>
</evidence>
<dbReference type="GO" id="GO:0070042">
    <property type="term" value="F:rRNA (uridine-N3-)-methyltransferase activity"/>
    <property type="evidence" value="ECO:0007669"/>
    <property type="project" value="InterPro"/>
</dbReference>
<proteinExistence type="predicted"/>